<proteinExistence type="predicted"/>
<comment type="caution">
    <text evidence="1">The sequence shown here is derived from an EMBL/GenBank/DDBJ whole genome shotgun (WGS) entry which is preliminary data.</text>
</comment>
<gene>
    <name evidence="1" type="ORF">J3R73_004097</name>
</gene>
<name>A0ABU0FJS6_9HYPH</name>
<dbReference type="Proteomes" id="UP001237448">
    <property type="component" value="Unassembled WGS sequence"/>
</dbReference>
<sequence length="126" mass="13508">MNSHRLLGGLGRTVIDLATTALRIDHDAPSGILAGTIVEGLDAVVLTMLEALNEASPEAREHFHAITRDRANVMQPLRQAYLAAEPDLSMAQKGAILILTNLAERALGLLGQFADQEKATEREQAG</sequence>
<evidence type="ECO:0000313" key="1">
    <source>
        <dbReference type="EMBL" id="MDQ0394305.1"/>
    </source>
</evidence>
<organism evidence="1 2">
    <name type="scientific">Labrys monachus</name>
    <dbReference type="NCBI Taxonomy" id="217067"/>
    <lineage>
        <taxon>Bacteria</taxon>
        <taxon>Pseudomonadati</taxon>
        <taxon>Pseudomonadota</taxon>
        <taxon>Alphaproteobacteria</taxon>
        <taxon>Hyphomicrobiales</taxon>
        <taxon>Xanthobacteraceae</taxon>
        <taxon>Labrys</taxon>
    </lineage>
</organism>
<dbReference type="RefSeq" id="WP_307431068.1">
    <property type="nucleotide sequence ID" value="NZ_JAUSVK010000001.1"/>
</dbReference>
<reference evidence="1 2" key="1">
    <citation type="submission" date="2023-07" db="EMBL/GenBank/DDBJ databases">
        <title>Genomic Encyclopedia of Type Strains, Phase IV (KMG-IV): sequencing the most valuable type-strain genomes for metagenomic binning, comparative biology and taxonomic classification.</title>
        <authorList>
            <person name="Goeker M."/>
        </authorList>
    </citation>
    <scope>NUCLEOTIDE SEQUENCE [LARGE SCALE GENOMIC DNA]</scope>
    <source>
        <strain evidence="1 2">DSM 5896</strain>
    </source>
</reference>
<protein>
    <submittedName>
        <fullName evidence="1">Uncharacterized protein</fullName>
    </submittedName>
</protein>
<accession>A0ABU0FJS6</accession>
<dbReference type="EMBL" id="JAUSVK010000001">
    <property type="protein sequence ID" value="MDQ0394305.1"/>
    <property type="molecule type" value="Genomic_DNA"/>
</dbReference>
<evidence type="ECO:0000313" key="2">
    <source>
        <dbReference type="Proteomes" id="UP001237448"/>
    </source>
</evidence>
<keyword evidence="2" id="KW-1185">Reference proteome</keyword>